<evidence type="ECO:0000256" key="3">
    <source>
        <dbReference type="ARBA" id="ARBA00023125"/>
    </source>
</evidence>
<evidence type="ECO:0000256" key="2">
    <source>
        <dbReference type="ARBA" id="ARBA00023015"/>
    </source>
</evidence>
<dbReference type="PANTHER" id="PTHR43214:SF24">
    <property type="entry name" value="TRANSCRIPTIONAL REGULATORY PROTEIN NARL-RELATED"/>
    <property type="match status" value="1"/>
</dbReference>
<feature type="domain" description="HTH luxR-type" evidence="6">
    <location>
        <begin position="165"/>
        <end position="230"/>
    </location>
</feature>
<gene>
    <name evidence="8" type="ORF">KSB_38290</name>
</gene>
<dbReference type="RefSeq" id="WP_201371949.1">
    <property type="nucleotide sequence ID" value="NZ_BNJG01000001.1"/>
</dbReference>
<dbReference type="CDD" id="cd06170">
    <property type="entry name" value="LuxR_C_like"/>
    <property type="match status" value="1"/>
</dbReference>
<dbReference type="PROSITE" id="PS50110">
    <property type="entry name" value="RESPONSE_REGULATORY"/>
    <property type="match status" value="1"/>
</dbReference>
<keyword evidence="9" id="KW-1185">Reference proteome</keyword>
<dbReference type="EMBL" id="BNJG01000001">
    <property type="protein sequence ID" value="GHO55354.1"/>
    <property type="molecule type" value="Genomic_DNA"/>
</dbReference>
<organism evidence="8 9">
    <name type="scientific">Ktedonobacter robiniae</name>
    <dbReference type="NCBI Taxonomy" id="2778365"/>
    <lineage>
        <taxon>Bacteria</taxon>
        <taxon>Bacillati</taxon>
        <taxon>Chloroflexota</taxon>
        <taxon>Ktedonobacteria</taxon>
        <taxon>Ktedonobacterales</taxon>
        <taxon>Ktedonobacteraceae</taxon>
        <taxon>Ktedonobacter</taxon>
    </lineage>
</organism>
<evidence type="ECO:0000256" key="4">
    <source>
        <dbReference type="ARBA" id="ARBA00023163"/>
    </source>
</evidence>
<comment type="caution">
    <text evidence="8">The sequence shown here is derived from an EMBL/GenBank/DDBJ whole genome shotgun (WGS) entry which is preliminary data.</text>
</comment>
<dbReference type="Gene3D" id="3.40.50.2300">
    <property type="match status" value="1"/>
</dbReference>
<dbReference type="InterPro" id="IPR039420">
    <property type="entry name" value="WalR-like"/>
</dbReference>
<dbReference type="InterPro" id="IPR000792">
    <property type="entry name" value="Tscrpt_reg_LuxR_C"/>
</dbReference>
<dbReference type="PROSITE" id="PS00622">
    <property type="entry name" value="HTH_LUXR_1"/>
    <property type="match status" value="1"/>
</dbReference>
<evidence type="ECO:0000259" key="7">
    <source>
        <dbReference type="PROSITE" id="PS50110"/>
    </source>
</evidence>
<feature type="domain" description="Response regulatory" evidence="7">
    <location>
        <begin position="11"/>
        <end position="127"/>
    </location>
</feature>
<keyword evidence="4" id="KW-0804">Transcription</keyword>
<dbReference type="PRINTS" id="PR00038">
    <property type="entry name" value="HTHLUXR"/>
</dbReference>
<evidence type="ECO:0000256" key="5">
    <source>
        <dbReference type="PROSITE-ProRule" id="PRU00169"/>
    </source>
</evidence>
<evidence type="ECO:0000313" key="8">
    <source>
        <dbReference type="EMBL" id="GHO55354.1"/>
    </source>
</evidence>
<dbReference type="InterPro" id="IPR016032">
    <property type="entry name" value="Sig_transdc_resp-reg_C-effctor"/>
</dbReference>
<dbReference type="Pfam" id="PF00072">
    <property type="entry name" value="Response_reg"/>
    <property type="match status" value="1"/>
</dbReference>
<keyword evidence="1 5" id="KW-0597">Phosphoprotein</keyword>
<dbReference type="InterPro" id="IPR011006">
    <property type="entry name" value="CheY-like_superfamily"/>
</dbReference>
<name>A0ABQ3URD4_9CHLR</name>
<dbReference type="PROSITE" id="PS50043">
    <property type="entry name" value="HTH_LUXR_2"/>
    <property type="match status" value="1"/>
</dbReference>
<dbReference type="CDD" id="cd17535">
    <property type="entry name" value="REC_NarL-like"/>
    <property type="match status" value="1"/>
</dbReference>
<keyword evidence="3 8" id="KW-0238">DNA-binding</keyword>
<dbReference type="SUPFAM" id="SSF52172">
    <property type="entry name" value="CheY-like"/>
    <property type="match status" value="1"/>
</dbReference>
<dbReference type="SMART" id="SM00421">
    <property type="entry name" value="HTH_LUXR"/>
    <property type="match status" value="1"/>
</dbReference>
<dbReference type="PANTHER" id="PTHR43214">
    <property type="entry name" value="TWO-COMPONENT RESPONSE REGULATOR"/>
    <property type="match status" value="1"/>
</dbReference>
<dbReference type="Pfam" id="PF00196">
    <property type="entry name" value="GerE"/>
    <property type="match status" value="1"/>
</dbReference>
<evidence type="ECO:0000259" key="6">
    <source>
        <dbReference type="PROSITE" id="PS50043"/>
    </source>
</evidence>
<dbReference type="SUPFAM" id="SSF46894">
    <property type="entry name" value="C-terminal effector domain of the bipartite response regulators"/>
    <property type="match status" value="1"/>
</dbReference>
<sequence length="236" mass="25936">MTQSNPARITRIVLADDHDILRQGLTLLLQAQADMRVVGEARNGLEAIKLVQEQRPDIVVMDISMAQLDGLEACERIRALAPGTQVLMLTMHESEEYFLQSLKKGAAGYIVKKAVPTELCNAVRTIAQGGAFLYPGLAKALIRAYVAPQNPPEQPGSLPPQRAKLDKALQTLTAREMEVLKLVAEGSTNQEIADKLVISIKTVQAHRSNMMEKLGLHDITQLVRFALHYGLISPQI</sequence>
<dbReference type="SMART" id="SM00448">
    <property type="entry name" value="REC"/>
    <property type="match status" value="1"/>
</dbReference>
<feature type="modified residue" description="4-aspartylphosphate" evidence="5">
    <location>
        <position position="62"/>
    </location>
</feature>
<dbReference type="GO" id="GO:0003677">
    <property type="term" value="F:DNA binding"/>
    <property type="evidence" value="ECO:0007669"/>
    <property type="project" value="UniProtKB-KW"/>
</dbReference>
<reference evidence="8 9" key="1">
    <citation type="journal article" date="2021" name="Int. J. Syst. Evol. Microbiol.">
        <title>Reticulibacter mediterranei gen. nov., sp. nov., within the new family Reticulibacteraceae fam. nov., and Ktedonospora formicarum gen. nov., sp. nov., Ktedonobacter robiniae sp. nov., Dictyobacter formicarum sp. nov. and Dictyobacter arantiisoli sp. nov., belonging to the class Ktedonobacteria.</title>
        <authorList>
            <person name="Yabe S."/>
            <person name="Zheng Y."/>
            <person name="Wang C.M."/>
            <person name="Sakai Y."/>
            <person name="Abe K."/>
            <person name="Yokota A."/>
            <person name="Donadio S."/>
            <person name="Cavaletti L."/>
            <person name="Monciardini P."/>
        </authorList>
    </citation>
    <scope>NUCLEOTIDE SEQUENCE [LARGE SCALE GENOMIC DNA]</scope>
    <source>
        <strain evidence="8 9">SOSP1-30</strain>
    </source>
</reference>
<protein>
    <submittedName>
        <fullName evidence="8">DNA-binding response regulator</fullName>
    </submittedName>
</protein>
<accession>A0ABQ3URD4</accession>
<keyword evidence="2" id="KW-0805">Transcription regulation</keyword>
<dbReference type="InterPro" id="IPR001789">
    <property type="entry name" value="Sig_transdc_resp-reg_receiver"/>
</dbReference>
<evidence type="ECO:0000313" key="9">
    <source>
        <dbReference type="Proteomes" id="UP000654345"/>
    </source>
</evidence>
<dbReference type="Proteomes" id="UP000654345">
    <property type="component" value="Unassembled WGS sequence"/>
</dbReference>
<dbReference type="InterPro" id="IPR058245">
    <property type="entry name" value="NreC/VraR/RcsB-like_REC"/>
</dbReference>
<proteinExistence type="predicted"/>
<evidence type="ECO:0000256" key="1">
    <source>
        <dbReference type="ARBA" id="ARBA00022553"/>
    </source>
</evidence>